<organism evidence="1 2">
    <name type="scientific">Microbulbifer pacificus</name>
    <dbReference type="NCBI Taxonomy" id="407164"/>
    <lineage>
        <taxon>Bacteria</taxon>
        <taxon>Pseudomonadati</taxon>
        <taxon>Pseudomonadota</taxon>
        <taxon>Gammaproteobacteria</taxon>
        <taxon>Cellvibrionales</taxon>
        <taxon>Microbulbiferaceae</taxon>
        <taxon>Microbulbifer</taxon>
    </lineage>
</organism>
<dbReference type="Proteomes" id="UP001302477">
    <property type="component" value="Chromosome"/>
</dbReference>
<evidence type="ECO:0000313" key="1">
    <source>
        <dbReference type="EMBL" id="WOX06391.1"/>
    </source>
</evidence>
<name>A0AAU0N2W5_9GAMM</name>
<evidence type="ECO:0000313" key="2">
    <source>
        <dbReference type="Proteomes" id="UP001302477"/>
    </source>
</evidence>
<reference evidence="1 2" key="1">
    <citation type="submission" date="2023-10" db="EMBL/GenBank/DDBJ databases">
        <title>Description of Microbulbifer bruguierae sp. nov., isolated from the sediments of mangrove plant Bruguiera sexangula and comparative genomic analyses of the genus Microbulbifer.</title>
        <authorList>
            <person name="Long M."/>
        </authorList>
    </citation>
    <scope>NUCLEOTIDE SEQUENCE [LARGE SCALE GENOMIC DNA]</scope>
    <source>
        <strain evidence="1 2">SPO729</strain>
    </source>
</reference>
<sequence>MAITSRTLEAEFFDLAGSVRHQIQAFILFRNDDDNYHKLKKAFRGLRG</sequence>
<dbReference type="RefSeq" id="WP_318954847.1">
    <property type="nucleotide sequence ID" value="NZ_CP137555.1"/>
</dbReference>
<dbReference type="AlphaFoldDB" id="A0AAU0N2W5"/>
<gene>
    <name evidence="1" type="ORF">R5R33_04480</name>
</gene>
<protein>
    <submittedName>
        <fullName evidence="1">Uncharacterized protein</fullName>
    </submittedName>
</protein>
<dbReference type="KEGG" id="mpaf:R5R33_04480"/>
<keyword evidence="2" id="KW-1185">Reference proteome</keyword>
<dbReference type="EMBL" id="CP137555">
    <property type="protein sequence ID" value="WOX06391.1"/>
    <property type="molecule type" value="Genomic_DNA"/>
</dbReference>
<proteinExistence type="predicted"/>
<accession>A0AAU0N2W5</accession>